<organism evidence="1 2">
    <name type="scientific">Streptomyces griseoaurantiacus M045</name>
    <dbReference type="NCBI Taxonomy" id="996637"/>
    <lineage>
        <taxon>Bacteria</taxon>
        <taxon>Bacillati</taxon>
        <taxon>Actinomycetota</taxon>
        <taxon>Actinomycetes</taxon>
        <taxon>Kitasatosporales</taxon>
        <taxon>Streptomycetaceae</taxon>
        <taxon>Streptomyces</taxon>
        <taxon>Streptomyces aurantiacus group</taxon>
    </lineage>
</organism>
<dbReference type="STRING" id="996637.SGM_2982"/>
<accession>F3NIL8</accession>
<evidence type="ECO:0000313" key="1">
    <source>
        <dbReference type="EMBL" id="EGG46854.1"/>
    </source>
</evidence>
<comment type="caution">
    <text evidence="1">The sequence shown here is derived from an EMBL/GenBank/DDBJ whole genome shotgun (WGS) entry which is preliminary data.</text>
</comment>
<gene>
    <name evidence="1" type="ORF">SGM_2982</name>
</gene>
<protein>
    <submittedName>
        <fullName evidence="1">Uncharacterized protein</fullName>
    </submittedName>
</protein>
<dbReference type="EMBL" id="AEYX01000035">
    <property type="protein sequence ID" value="EGG46854.1"/>
    <property type="molecule type" value="Genomic_DNA"/>
</dbReference>
<reference evidence="1 2" key="1">
    <citation type="journal article" date="2011" name="J. Bacteriol.">
        <title>Draft genome sequence of the marine bacterium Streptomyces griseoaurantiacus M045, which produces novel manumycin-type antibiotics with a pABA core component.</title>
        <authorList>
            <person name="Li F."/>
            <person name="Jiang P."/>
            <person name="Zheng H."/>
            <person name="Wang S."/>
            <person name="Zhao G."/>
            <person name="Qin S."/>
            <person name="Liu Z."/>
        </authorList>
    </citation>
    <scope>NUCLEOTIDE SEQUENCE [LARGE SCALE GENOMIC DNA]</scope>
    <source>
        <strain evidence="1 2">M045</strain>
    </source>
</reference>
<evidence type="ECO:0000313" key="2">
    <source>
        <dbReference type="Proteomes" id="UP000003022"/>
    </source>
</evidence>
<dbReference type="AlphaFoldDB" id="F3NIL8"/>
<proteinExistence type="predicted"/>
<name>F3NIL8_9ACTN</name>
<keyword evidence="2" id="KW-1185">Reference proteome</keyword>
<sequence length="40" mass="4796">MVRMRAPKSRTAPPRLFRLPEWWSVHILPCNVHEENPTIE</sequence>
<dbReference type="Proteomes" id="UP000003022">
    <property type="component" value="Unassembled WGS sequence"/>
</dbReference>